<proteinExistence type="predicted"/>
<dbReference type="EMBL" id="JBHLWV010000027">
    <property type="protein sequence ID" value="MFC0316142.1"/>
    <property type="molecule type" value="Genomic_DNA"/>
</dbReference>
<feature type="compositionally biased region" description="Polar residues" evidence="1">
    <location>
        <begin position="345"/>
        <end position="378"/>
    </location>
</feature>
<feature type="region of interest" description="Disordered" evidence="1">
    <location>
        <begin position="331"/>
        <end position="411"/>
    </location>
</feature>
<keyword evidence="2" id="KW-0472">Membrane</keyword>
<dbReference type="Pfam" id="PF20568">
    <property type="entry name" value="DUF6777"/>
    <property type="match status" value="1"/>
</dbReference>
<dbReference type="RefSeq" id="WP_382365542.1">
    <property type="nucleotide sequence ID" value="NZ_JBHLWV010000027.1"/>
</dbReference>
<sequence length="537" mass="55157">MTYPPTGGPGPGFGPGDPHTAATIALAGAQQRSRRRLTIILSALVVILGLVLVFAANQVIFNKTGKALIPALTLRSADDPGPDPFTASVALVNKTQPIQPRVETAQNNGVRAVNGTAAGLYATTGTASCDAASLGNQLAANPAAARAWAGVQGIHTSDIPWYLNSLTPVVLTADTWVTNYSFRSGSASAYQAVLQSGTPVFVDAAGVPRAVCACGNPLRPPANAPIGGYRVTGSPWTNYTVNNTYRVTYNNTYVTNNTIVNQPAPAPAAAPVLQLIDARTQTLIDQAVGDILELPAERPADLPNFVANAFEANAAPSFGSDDEAQEQGLVAAGSTEADQAVAQRATENGGQPATDQPSTDGTVPGEQQNPPADGSPQSPGAPGGTETPQNTEVPSETGAPAPAPTQFRGTGDAIGTLVYRDADGTTVTCTLPPTFESSTVAATNSDCTLTFHREDLLEPAVTPLVDADTHRVWRITPIGHTTAIEVLEAQWQTLTSATSTTEAPTTEAPTTEAPTTEAPATSQAPATTEPSAAVPSS</sequence>
<evidence type="ECO:0000256" key="1">
    <source>
        <dbReference type="SAM" id="MobiDB-lite"/>
    </source>
</evidence>
<accession>A0ABV6HB84</accession>
<reference evidence="4 5" key="1">
    <citation type="submission" date="2024-09" db="EMBL/GenBank/DDBJ databases">
        <authorList>
            <person name="Sun Q."/>
            <person name="Mori K."/>
        </authorList>
    </citation>
    <scope>NUCLEOTIDE SEQUENCE [LARGE SCALE GENOMIC DNA]</scope>
    <source>
        <strain evidence="4 5">CCM 7957</strain>
    </source>
</reference>
<evidence type="ECO:0000313" key="5">
    <source>
        <dbReference type="Proteomes" id="UP001589783"/>
    </source>
</evidence>
<evidence type="ECO:0000259" key="3">
    <source>
        <dbReference type="Pfam" id="PF20568"/>
    </source>
</evidence>
<feature type="transmembrane region" description="Helical" evidence="2">
    <location>
        <begin position="37"/>
        <end position="56"/>
    </location>
</feature>
<keyword evidence="5" id="KW-1185">Reference proteome</keyword>
<comment type="caution">
    <text evidence="4">The sequence shown here is derived from an EMBL/GenBank/DDBJ whole genome shotgun (WGS) entry which is preliminary data.</text>
</comment>
<gene>
    <name evidence="4" type="ORF">ACFFJD_14930</name>
</gene>
<feature type="region of interest" description="Disordered" evidence="1">
    <location>
        <begin position="496"/>
        <end position="537"/>
    </location>
</feature>
<evidence type="ECO:0000256" key="2">
    <source>
        <dbReference type="SAM" id="Phobius"/>
    </source>
</evidence>
<name>A0ABV6HB84_9ACTN</name>
<organism evidence="4 5">
    <name type="scientific">Gordonia phosphorivorans</name>
    <dbReference type="NCBI Taxonomy" id="1056982"/>
    <lineage>
        <taxon>Bacteria</taxon>
        <taxon>Bacillati</taxon>
        <taxon>Actinomycetota</taxon>
        <taxon>Actinomycetes</taxon>
        <taxon>Mycobacteriales</taxon>
        <taxon>Gordoniaceae</taxon>
        <taxon>Gordonia</taxon>
    </lineage>
</organism>
<feature type="domain" description="DUF6777" evidence="3">
    <location>
        <begin position="111"/>
        <end position="262"/>
    </location>
</feature>
<protein>
    <submittedName>
        <fullName evidence="4">DUF6777 domain-containing protein</fullName>
    </submittedName>
</protein>
<keyword evidence="2" id="KW-0812">Transmembrane</keyword>
<dbReference type="InterPro" id="IPR046704">
    <property type="entry name" value="DUF6777"/>
</dbReference>
<keyword evidence="2" id="KW-1133">Transmembrane helix</keyword>
<evidence type="ECO:0000313" key="4">
    <source>
        <dbReference type="EMBL" id="MFC0316142.1"/>
    </source>
</evidence>
<dbReference type="Proteomes" id="UP001589783">
    <property type="component" value="Unassembled WGS sequence"/>
</dbReference>